<name>A0A811NNR0_9POAL</name>
<accession>A0A811NNR0</accession>
<dbReference type="Proteomes" id="UP000604825">
    <property type="component" value="Unassembled WGS sequence"/>
</dbReference>
<proteinExistence type="predicted"/>
<reference evidence="1" key="1">
    <citation type="submission" date="2020-10" db="EMBL/GenBank/DDBJ databases">
        <authorList>
            <person name="Han B."/>
            <person name="Lu T."/>
            <person name="Zhao Q."/>
            <person name="Huang X."/>
            <person name="Zhao Y."/>
        </authorList>
    </citation>
    <scope>NUCLEOTIDE SEQUENCE</scope>
</reference>
<organism evidence="1 2">
    <name type="scientific">Miscanthus lutarioriparius</name>
    <dbReference type="NCBI Taxonomy" id="422564"/>
    <lineage>
        <taxon>Eukaryota</taxon>
        <taxon>Viridiplantae</taxon>
        <taxon>Streptophyta</taxon>
        <taxon>Embryophyta</taxon>
        <taxon>Tracheophyta</taxon>
        <taxon>Spermatophyta</taxon>
        <taxon>Magnoliopsida</taxon>
        <taxon>Liliopsida</taxon>
        <taxon>Poales</taxon>
        <taxon>Poaceae</taxon>
        <taxon>PACMAD clade</taxon>
        <taxon>Panicoideae</taxon>
        <taxon>Andropogonodae</taxon>
        <taxon>Andropogoneae</taxon>
        <taxon>Saccharinae</taxon>
        <taxon>Miscanthus</taxon>
    </lineage>
</organism>
<dbReference type="OrthoDB" id="688641at2759"/>
<sequence>MEPGAMKLAPATEEALDYEVAPNSEEVVVVSEEAPESELAPNSEEALDLEMAMDSVEVPLVVPDNVEMVADSVERDFVECLCPRCGTIHAGGVFGEECFQARRRARMCARCGLLHEDYELPARFFHFMEKFDCEFYIPDVEKLQMRGNTILLPNDVVEKLEEIHNMKKLEDAKMNQDEKKEQ</sequence>
<dbReference type="AlphaFoldDB" id="A0A811NNR0"/>
<comment type="caution">
    <text evidence="1">The sequence shown here is derived from an EMBL/GenBank/DDBJ whole genome shotgun (WGS) entry which is preliminary data.</text>
</comment>
<dbReference type="EMBL" id="CAJGYO010000004">
    <property type="protein sequence ID" value="CAD6225484.1"/>
    <property type="molecule type" value="Genomic_DNA"/>
</dbReference>
<evidence type="ECO:0000313" key="1">
    <source>
        <dbReference type="EMBL" id="CAD6225484.1"/>
    </source>
</evidence>
<protein>
    <submittedName>
        <fullName evidence="1">Uncharacterized protein</fullName>
    </submittedName>
</protein>
<keyword evidence="2" id="KW-1185">Reference proteome</keyword>
<evidence type="ECO:0000313" key="2">
    <source>
        <dbReference type="Proteomes" id="UP000604825"/>
    </source>
</evidence>
<gene>
    <name evidence="1" type="ORF">NCGR_LOCUS17501</name>
</gene>